<protein>
    <recommendedName>
        <fullName evidence="2">Serine/threonine-protein kinase PknG</fullName>
        <ecNumber evidence="1">2.7.11.1</ecNumber>
    </recommendedName>
</protein>
<dbReference type="RefSeq" id="WP_129222728.1">
    <property type="nucleotide sequence ID" value="NZ_QYBB01000001.1"/>
</dbReference>
<keyword evidence="3 12" id="KW-0723">Serine/threonine-protein kinase</keyword>
<dbReference type="InterPro" id="IPR000719">
    <property type="entry name" value="Prot_kinase_dom"/>
</dbReference>
<feature type="domain" description="Protein kinase" evidence="11">
    <location>
        <begin position="190"/>
        <end position="448"/>
    </location>
</feature>
<dbReference type="InterPro" id="IPR011990">
    <property type="entry name" value="TPR-like_helical_dom_sf"/>
</dbReference>
<evidence type="ECO:0000256" key="8">
    <source>
        <dbReference type="ARBA" id="ARBA00047899"/>
    </source>
</evidence>
<dbReference type="Gene3D" id="3.30.200.20">
    <property type="entry name" value="Phosphorylase Kinase, domain 1"/>
    <property type="match status" value="1"/>
</dbReference>
<comment type="caution">
    <text evidence="12">The sequence shown here is derived from an EMBL/GenBank/DDBJ whole genome shotgun (WGS) entry which is preliminary data.</text>
</comment>
<dbReference type="CDD" id="cd14014">
    <property type="entry name" value="STKc_PknB_like"/>
    <property type="match status" value="1"/>
</dbReference>
<dbReference type="Pfam" id="PF16919">
    <property type="entry name" value="PknG_rubred"/>
    <property type="match status" value="1"/>
</dbReference>
<dbReference type="GO" id="GO:0005524">
    <property type="term" value="F:ATP binding"/>
    <property type="evidence" value="ECO:0007669"/>
    <property type="project" value="UniProtKB-KW"/>
</dbReference>
<organism evidence="12 13">
    <name type="scientific">Lichenibacterium minor</name>
    <dbReference type="NCBI Taxonomy" id="2316528"/>
    <lineage>
        <taxon>Bacteria</taxon>
        <taxon>Pseudomonadati</taxon>
        <taxon>Pseudomonadota</taxon>
        <taxon>Alphaproteobacteria</taxon>
        <taxon>Hyphomicrobiales</taxon>
        <taxon>Lichenihabitantaceae</taxon>
        <taxon>Lichenibacterium</taxon>
    </lineage>
</organism>
<dbReference type="InterPro" id="IPR031634">
    <property type="entry name" value="PknG_rubred"/>
</dbReference>
<dbReference type="AlphaFoldDB" id="A0A4Q2UAH3"/>
<keyword evidence="6 12" id="KW-0418">Kinase</keyword>
<dbReference type="PROSITE" id="PS00108">
    <property type="entry name" value="PROTEIN_KINASE_ST"/>
    <property type="match status" value="1"/>
</dbReference>
<dbReference type="Gene3D" id="1.10.510.10">
    <property type="entry name" value="Transferase(Phosphotransferase) domain 1"/>
    <property type="match status" value="1"/>
</dbReference>
<evidence type="ECO:0000256" key="9">
    <source>
        <dbReference type="ARBA" id="ARBA00048679"/>
    </source>
</evidence>
<evidence type="ECO:0000256" key="6">
    <source>
        <dbReference type="ARBA" id="ARBA00022777"/>
    </source>
</evidence>
<comment type="catalytic activity">
    <reaction evidence="9">
        <text>L-seryl-[protein] + ATP = O-phospho-L-seryl-[protein] + ADP + H(+)</text>
        <dbReference type="Rhea" id="RHEA:17989"/>
        <dbReference type="Rhea" id="RHEA-COMP:9863"/>
        <dbReference type="Rhea" id="RHEA-COMP:11604"/>
        <dbReference type="ChEBI" id="CHEBI:15378"/>
        <dbReference type="ChEBI" id="CHEBI:29999"/>
        <dbReference type="ChEBI" id="CHEBI:30616"/>
        <dbReference type="ChEBI" id="CHEBI:83421"/>
        <dbReference type="ChEBI" id="CHEBI:456216"/>
        <dbReference type="EC" id="2.7.11.1"/>
    </reaction>
</comment>
<keyword evidence="7" id="KW-0067">ATP-binding</keyword>
<feature type="compositionally biased region" description="Basic residues" evidence="10">
    <location>
        <begin position="102"/>
        <end position="111"/>
    </location>
</feature>
<gene>
    <name evidence="12" type="ORF">D3273_01030</name>
</gene>
<dbReference type="PANTHER" id="PTHR24363">
    <property type="entry name" value="SERINE/THREONINE PROTEIN KINASE"/>
    <property type="match status" value="1"/>
</dbReference>
<feature type="compositionally biased region" description="Low complexity" evidence="10">
    <location>
        <begin position="52"/>
        <end position="93"/>
    </location>
</feature>
<dbReference type="SMART" id="SM00220">
    <property type="entry name" value="S_TKc"/>
    <property type="match status" value="1"/>
</dbReference>
<keyword evidence="13" id="KW-1185">Reference proteome</keyword>
<dbReference type="PROSITE" id="PS50011">
    <property type="entry name" value="PROTEIN_KINASE_DOM"/>
    <property type="match status" value="1"/>
</dbReference>
<dbReference type="OrthoDB" id="9801841at2"/>
<dbReference type="SUPFAM" id="SSF48452">
    <property type="entry name" value="TPR-like"/>
    <property type="match status" value="1"/>
</dbReference>
<reference evidence="12 13" key="2">
    <citation type="submission" date="2019-02" db="EMBL/GenBank/DDBJ databases">
        <title>'Lichenibacterium ramalinii' gen. nov. sp. nov., 'Lichenibacterium minor' gen. nov. sp. nov.</title>
        <authorList>
            <person name="Pankratov T."/>
        </authorList>
    </citation>
    <scope>NUCLEOTIDE SEQUENCE [LARGE SCALE GENOMIC DNA]</scope>
    <source>
        <strain evidence="12 13">RmlP026</strain>
    </source>
</reference>
<keyword evidence="4" id="KW-0808">Transferase</keyword>
<dbReference type="PANTHER" id="PTHR24363:SF0">
    <property type="entry name" value="SERINE_THREONINE KINASE LIKE DOMAIN CONTAINING 1"/>
    <property type="match status" value="1"/>
</dbReference>
<evidence type="ECO:0000313" key="13">
    <source>
        <dbReference type="Proteomes" id="UP000290759"/>
    </source>
</evidence>
<accession>A0A4Q2UAH3</accession>
<evidence type="ECO:0000256" key="3">
    <source>
        <dbReference type="ARBA" id="ARBA00022527"/>
    </source>
</evidence>
<evidence type="ECO:0000313" key="12">
    <source>
        <dbReference type="EMBL" id="RYC33869.1"/>
    </source>
</evidence>
<evidence type="ECO:0000256" key="7">
    <source>
        <dbReference type="ARBA" id="ARBA00022840"/>
    </source>
</evidence>
<dbReference type="Gene3D" id="1.25.40.10">
    <property type="entry name" value="Tetratricopeptide repeat domain"/>
    <property type="match status" value="2"/>
</dbReference>
<dbReference type="InterPro" id="IPR008271">
    <property type="entry name" value="Ser/Thr_kinase_AS"/>
</dbReference>
<dbReference type="GO" id="GO:0004674">
    <property type="term" value="F:protein serine/threonine kinase activity"/>
    <property type="evidence" value="ECO:0007669"/>
    <property type="project" value="UniProtKB-KW"/>
</dbReference>
<proteinExistence type="predicted"/>
<dbReference type="EC" id="2.7.11.1" evidence="1"/>
<dbReference type="InterPro" id="IPR031636">
    <property type="entry name" value="PknG_TPR"/>
</dbReference>
<sequence length="783" mass="81980">MAALTCARVDAGGRVCGGEIDEGVCSTCGRPAEAGALAGAVAVAAAATAAPGAAVPTGPWSQAPAPAASPLAAGGWSGATVSRTTGTAARTGAMGHGVGHTRGSRASRRQSRGTTSRRQSLGGGLVSLPPQPSQDPLALVIARPEVSLGKRRCPHCDARVNRVKGFCPQCSEAYDFEPKLKPGDVVAGKYEVKGAIAFGGMGWVYLGWDAVLSRWVVLKGLLNSKDPEAVAAALAERQFLAAVKHGRIVGIYDVVSQNGEAFMVLEYVGGRTVEAIREERGPLPPEEAMAYILGILPAFGYLHAQGFVYCDFKPGNLMIESDDVKLIDMGAVRRVGDPDGAVFGTDGYSAKEASDEPTPVSDLYTVGRTLAVLLMDFLYRVQKDADPATGAVTTTRRMRADYVHALPTPDAEPLLAANDPLYRFLIRATHDDPDQRFQTAEEMEGQLFGILRETVALRSGPRPAESRVFFGDGLVDGGDRAGAAAPLARLLPALRLDTGDPGAADILSLAAVLDPARRIEGLRALARKRPNSAEARLRLAEALIAAGSGDSAIAQLDTALAANAFEWRAYWYAGLVHLAAGRADRAFTAFDRVYFEMPGELAPKLAMAFAAETGGRDADAAALYRRIVATDPSYASACFGLARCEGRAGRRDGAAAALSAVPATHSLSVAARTELAGLLIGAGSAVDEARLVRAAGVIEGIRADTAEMHLLTARLFAAALEAVGRGTAAERRDVELLGRPMTASALRFGAEAAYLQAGRRAASRSEKARLVDLAHAVRPVTLL</sequence>
<evidence type="ECO:0000256" key="2">
    <source>
        <dbReference type="ARBA" id="ARBA00014676"/>
    </source>
</evidence>
<dbReference type="Proteomes" id="UP000290759">
    <property type="component" value="Unassembled WGS sequence"/>
</dbReference>
<comment type="catalytic activity">
    <reaction evidence="8">
        <text>L-threonyl-[protein] + ATP = O-phospho-L-threonyl-[protein] + ADP + H(+)</text>
        <dbReference type="Rhea" id="RHEA:46608"/>
        <dbReference type="Rhea" id="RHEA-COMP:11060"/>
        <dbReference type="Rhea" id="RHEA-COMP:11605"/>
        <dbReference type="ChEBI" id="CHEBI:15378"/>
        <dbReference type="ChEBI" id="CHEBI:30013"/>
        <dbReference type="ChEBI" id="CHEBI:30616"/>
        <dbReference type="ChEBI" id="CHEBI:61977"/>
        <dbReference type="ChEBI" id="CHEBI:456216"/>
        <dbReference type="EC" id="2.7.11.1"/>
    </reaction>
</comment>
<reference evidence="12 13" key="1">
    <citation type="submission" date="2018-12" db="EMBL/GenBank/DDBJ databases">
        <authorList>
            <person name="Grouzdev D.S."/>
            <person name="Krutkina M.S."/>
        </authorList>
    </citation>
    <scope>NUCLEOTIDE SEQUENCE [LARGE SCALE GENOMIC DNA]</scope>
    <source>
        <strain evidence="12 13">RmlP026</strain>
    </source>
</reference>
<feature type="region of interest" description="Disordered" evidence="10">
    <location>
        <begin position="52"/>
        <end position="132"/>
    </location>
</feature>
<evidence type="ECO:0000259" key="11">
    <source>
        <dbReference type="PROSITE" id="PS50011"/>
    </source>
</evidence>
<evidence type="ECO:0000256" key="5">
    <source>
        <dbReference type="ARBA" id="ARBA00022741"/>
    </source>
</evidence>
<evidence type="ECO:0000256" key="10">
    <source>
        <dbReference type="SAM" id="MobiDB-lite"/>
    </source>
</evidence>
<evidence type="ECO:0000256" key="1">
    <source>
        <dbReference type="ARBA" id="ARBA00012513"/>
    </source>
</evidence>
<dbReference type="SUPFAM" id="SSF56112">
    <property type="entry name" value="Protein kinase-like (PK-like)"/>
    <property type="match status" value="1"/>
</dbReference>
<dbReference type="EMBL" id="QYBB01000001">
    <property type="protein sequence ID" value="RYC33869.1"/>
    <property type="molecule type" value="Genomic_DNA"/>
</dbReference>
<dbReference type="InterPro" id="IPR011009">
    <property type="entry name" value="Kinase-like_dom_sf"/>
</dbReference>
<dbReference type="Pfam" id="PF00069">
    <property type="entry name" value="Pkinase"/>
    <property type="match status" value="1"/>
</dbReference>
<evidence type="ECO:0000256" key="4">
    <source>
        <dbReference type="ARBA" id="ARBA00022679"/>
    </source>
</evidence>
<dbReference type="Pfam" id="PF16918">
    <property type="entry name" value="PknG_TPR"/>
    <property type="match status" value="1"/>
</dbReference>
<name>A0A4Q2UAH3_9HYPH</name>
<keyword evidence="5" id="KW-0547">Nucleotide-binding</keyword>